<protein>
    <submittedName>
        <fullName evidence="15">Extracellular calcium-sensing receptor-like</fullName>
    </submittedName>
</protein>
<dbReference type="InterPro" id="IPR038550">
    <property type="entry name" value="GPCR_3_9-Cys_sf"/>
</dbReference>
<keyword evidence="6" id="KW-0297">G-protein coupled receptor</keyword>
<keyword evidence="8" id="KW-0675">Receptor</keyword>
<keyword evidence="10" id="KW-0807">Transducer</keyword>
<accession>A0ABM0GKR9</accession>
<evidence type="ECO:0000256" key="1">
    <source>
        <dbReference type="ARBA" id="ARBA00004651"/>
    </source>
</evidence>
<feature type="transmembrane region" description="Helical" evidence="12">
    <location>
        <begin position="780"/>
        <end position="800"/>
    </location>
</feature>
<dbReference type="PRINTS" id="PR00248">
    <property type="entry name" value="GPCRMGR"/>
</dbReference>
<evidence type="ECO:0000256" key="4">
    <source>
        <dbReference type="ARBA" id="ARBA00022729"/>
    </source>
</evidence>
<dbReference type="Gene3D" id="2.10.50.30">
    <property type="entry name" value="GPCR, family 3, nine cysteines domain"/>
    <property type="match status" value="1"/>
</dbReference>
<comment type="subcellular location">
    <subcellularLocation>
        <location evidence="1">Cell membrane</location>
        <topology evidence="1">Multi-pass membrane protein</topology>
    </subcellularLocation>
</comment>
<keyword evidence="3 12" id="KW-0812">Transmembrane</keyword>
<dbReference type="InterPro" id="IPR011500">
    <property type="entry name" value="GPCR_3_9-Cys_dom"/>
</dbReference>
<dbReference type="PRINTS" id="PR00592">
    <property type="entry name" value="CASENSINGR"/>
</dbReference>
<evidence type="ECO:0000256" key="2">
    <source>
        <dbReference type="ARBA" id="ARBA00022475"/>
    </source>
</evidence>
<gene>
    <name evidence="15" type="primary">LOC100371662</name>
</gene>
<evidence type="ECO:0000256" key="5">
    <source>
        <dbReference type="ARBA" id="ARBA00022989"/>
    </source>
</evidence>
<dbReference type="InterPro" id="IPR000068">
    <property type="entry name" value="GPCR_3_Ca_sens_rcpt-rel"/>
</dbReference>
<dbReference type="SUPFAM" id="SSF53822">
    <property type="entry name" value="Periplasmic binding protein-like I"/>
    <property type="match status" value="1"/>
</dbReference>
<feature type="region of interest" description="Disordered" evidence="11">
    <location>
        <begin position="829"/>
        <end position="848"/>
    </location>
</feature>
<reference evidence="15" key="1">
    <citation type="submission" date="2025-08" db="UniProtKB">
        <authorList>
            <consortium name="RefSeq"/>
        </authorList>
    </citation>
    <scope>IDENTIFICATION</scope>
    <source>
        <tissue evidence="15">Testes</tissue>
    </source>
</reference>
<keyword evidence="4" id="KW-0732">Signal</keyword>
<sequence>MLGGLFAFHSRIEIQDSNLESGPIREICAGFDYKGFRRSQAMIYAIDEINRRGDILPNITLGYDIRDTCTSVSKSLEAAIDFVANAVDDDSDAADEKRIIGVVGASNSATSISVASVLGIFNMPMISYSSTSRLLSDRILYKSFFRTVPSDAMQAVAMASVVSHFEWTWVGTIAADDSYGRPGIEQFIREAEKQDVCVAFRKLVSSYPTSEEIEEIVKAIMENPNAKVIVTFIHVAKIKLIFEEIAKQGITDRIWIASEAWADNNEIAAMDPSIIVGTQGILLTLGEIPGFGKYLQELRPFGSTVVNPFLEELWETSFDCLLPQTLQLLDNTTDEKQVCSNVNTITETPSYKPTGLWGTYRTYLAVYAFANALENIRTCTEGGGLLEDGACPDINDLQPWQLLKYISKVTFNGTDGRSIHFSDDGDVSGMYHIVNWQESSDADRVVDFIKIGLYDGGAPSGKELTMNSSNAQWSYGQVNKQVPVSVCSSACYPGSRRGVIPGAPSCCFECLPCMDGEISNTTGSTTCTSCPAGYWSNMNKTKCKAKTLDYMAWGDAGGIAVVTMAVIGDVLTLVVIGLFIKHINTPIVKASNRELSFLLLVFIIICFSSAFFYLGLPNRWQCFLQSPLRGCGFTGCVSILLVKTHRVLTIFEAKLPTSLQRKRYMGTRLQLLVATILVAFQLLVYIITSVVVPPVVQYNNEISKTVTYVECVDVTMSANIILILYTWAIAGVCLGFALRARKLPENFNESKHIMFAMFVYLVVWLTYFPAFLWTFGKHKVIAQCVVMLASAYGMLFCVFFPKCYIILFKPSLNTTEAVRKMTMQHSAKKVSSAVDARKTPSTQSMSNTDALRIHAGGQQQNNNKLSRKNKSSSSVSFSGIEVCKNSKPAETKRQEIYSKPRYENGGIDNPIDVTADEGDEIQHFCESDSDPESKNLPIIFRIGSVALPNVGVHTNLVSSSSIKIPDYQDGDEKYMEGQRESDNIPKITHPASESAAIVSTTTVPDTGIMESRELLQPSEKCLCSMSSVGGRRSVELGDDEVFLTPSTNYEFFKKFRCDCSKCVLKEKTNRSRDTSANTKVERRRDEAANEQSSLTDRFYVTIEAAL</sequence>
<dbReference type="PANTHER" id="PTHR24061">
    <property type="entry name" value="CALCIUM-SENSING RECEPTOR-RELATED"/>
    <property type="match status" value="1"/>
</dbReference>
<keyword evidence="2" id="KW-1003">Cell membrane</keyword>
<dbReference type="PROSITE" id="PS50259">
    <property type="entry name" value="G_PROTEIN_RECEP_F3_4"/>
    <property type="match status" value="1"/>
</dbReference>
<feature type="transmembrane region" description="Helical" evidence="12">
    <location>
        <begin position="550"/>
        <end position="583"/>
    </location>
</feature>
<dbReference type="Pfam" id="PF07562">
    <property type="entry name" value="NCD3G"/>
    <property type="match status" value="1"/>
</dbReference>
<organism evidence="14 15">
    <name type="scientific">Saccoglossus kowalevskii</name>
    <name type="common">Acorn worm</name>
    <dbReference type="NCBI Taxonomy" id="10224"/>
    <lineage>
        <taxon>Eukaryota</taxon>
        <taxon>Metazoa</taxon>
        <taxon>Hemichordata</taxon>
        <taxon>Enteropneusta</taxon>
        <taxon>Harrimaniidae</taxon>
        <taxon>Saccoglossus</taxon>
    </lineage>
</organism>
<keyword evidence="9" id="KW-0325">Glycoprotein</keyword>
<feature type="compositionally biased region" description="Polar residues" evidence="11">
    <location>
        <begin position="839"/>
        <end position="848"/>
    </location>
</feature>
<dbReference type="InterPro" id="IPR017978">
    <property type="entry name" value="GPCR_3_C"/>
</dbReference>
<feature type="transmembrane region" description="Helical" evidence="12">
    <location>
        <begin position="716"/>
        <end position="740"/>
    </location>
</feature>
<evidence type="ECO:0000259" key="13">
    <source>
        <dbReference type="PROSITE" id="PS50259"/>
    </source>
</evidence>
<evidence type="ECO:0000256" key="12">
    <source>
        <dbReference type="SAM" id="Phobius"/>
    </source>
</evidence>
<feature type="transmembrane region" description="Helical" evidence="12">
    <location>
        <begin position="669"/>
        <end position="696"/>
    </location>
</feature>
<evidence type="ECO:0000313" key="15">
    <source>
        <dbReference type="RefSeq" id="XP_002732067.2"/>
    </source>
</evidence>
<dbReference type="CDD" id="cd13953">
    <property type="entry name" value="7tm_classC_mGluR-like"/>
    <property type="match status" value="1"/>
</dbReference>
<evidence type="ECO:0000256" key="8">
    <source>
        <dbReference type="ARBA" id="ARBA00023170"/>
    </source>
</evidence>
<keyword evidence="7 12" id="KW-0472">Membrane</keyword>
<dbReference type="Proteomes" id="UP000694865">
    <property type="component" value="Unplaced"/>
</dbReference>
<name>A0ABM0GKR9_SACKO</name>
<dbReference type="InterPro" id="IPR001828">
    <property type="entry name" value="ANF_lig-bd_rcpt"/>
</dbReference>
<proteinExistence type="predicted"/>
<dbReference type="InterPro" id="IPR000337">
    <property type="entry name" value="GPCR_3"/>
</dbReference>
<dbReference type="RefSeq" id="XP_002732067.2">
    <property type="nucleotide sequence ID" value="XM_002732021.2"/>
</dbReference>
<dbReference type="PANTHER" id="PTHR24061:SF422">
    <property type="entry name" value="G-PROTEIN COUPLED RECEPTORS FAMILY 3 PROFILE DOMAIN-CONTAINING PROTEIN"/>
    <property type="match status" value="1"/>
</dbReference>
<evidence type="ECO:0000256" key="11">
    <source>
        <dbReference type="SAM" id="MobiDB-lite"/>
    </source>
</evidence>
<dbReference type="Gene3D" id="3.40.50.2300">
    <property type="match status" value="2"/>
</dbReference>
<feature type="region of interest" description="Disordered" evidence="11">
    <location>
        <begin position="1070"/>
        <end position="1090"/>
    </location>
</feature>
<evidence type="ECO:0000256" key="7">
    <source>
        <dbReference type="ARBA" id="ARBA00023136"/>
    </source>
</evidence>
<feature type="transmembrane region" description="Helical" evidence="12">
    <location>
        <begin position="595"/>
        <end position="615"/>
    </location>
</feature>
<dbReference type="Pfam" id="PF01094">
    <property type="entry name" value="ANF_receptor"/>
    <property type="match status" value="1"/>
</dbReference>
<dbReference type="GeneID" id="100371662"/>
<evidence type="ECO:0000256" key="3">
    <source>
        <dbReference type="ARBA" id="ARBA00022692"/>
    </source>
</evidence>
<evidence type="ECO:0000313" key="14">
    <source>
        <dbReference type="Proteomes" id="UP000694865"/>
    </source>
</evidence>
<evidence type="ECO:0000256" key="9">
    <source>
        <dbReference type="ARBA" id="ARBA00023180"/>
    </source>
</evidence>
<keyword evidence="14" id="KW-1185">Reference proteome</keyword>
<feature type="transmembrane region" description="Helical" evidence="12">
    <location>
        <begin position="752"/>
        <end position="774"/>
    </location>
</feature>
<dbReference type="Pfam" id="PF00003">
    <property type="entry name" value="7tm_3"/>
    <property type="match status" value="1"/>
</dbReference>
<evidence type="ECO:0000256" key="6">
    <source>
        <dbReference type="ARBA" id="ARBA00023040"/>
    </source>
</evidence>
<feature type="compositionally biased region" description="Basic and acidic residues" evidence="11">
    <location>
        <begin position="1070"/>
        <end position="1087"/>
    </location>
</feature>
<evidence type="ECO:0000256" key="10">
    <source>
        <dbReference type="ARBA" id="ARBA00023224"/>
    </source>
</evidence>
<feature type="domain" description="G-protein coupled receptors family 3 profile" evidence="13">
    <location>
        <begin position="557"/>
        <end position="822"/>
    </location>
</feature>
<keyword evidence="5 12" id="KW-1133">Transmembrane helix</keyword>
<dbReference type="InterPro" id="IPR028082">
    <property type="entry name" value="Peripla_BP_I"/>
</dbReference>